<organism evidence="1 2">
    <name type="scientific">Spongiactinospora rosea</name>
    <dbReference type="NCBI Taxonomy" id="2248750"/>
    <lineage>
        <taxon>Bacteria</taxon>
        <taxon>Bacillati</taxon>
        <taxon>Actinomycetota</taxon>
        <taxon>Actinomycetes</taxon>
        <taxon>Streptosporangiales</taxon>
        <taxon>Streptosporangiaceae</taxon>
        <taxon>Spongiactinospora</taxon>
    </lineage>
</organism>
<dbReference type="AlphaFoldDB" id="A0A366M4R4"/>
<evidence type="ECO:0000313" key="2">
    <source>
        <dbReference type="Proteomes" id="UP000253303"/>
    </source>
</evidence>
<protein>
    <submittedName>
        <fullName evidence="1">XRE family transcriptional regulator</fullName>
    </submittedName>
</protein>
<keyword evidence="2" id="KW-1185">Reference proteome</keyword>
<sequence length="432" mass="48090">MRAALSARHMGKVVRAYRTHSFHSKVIAQTTAAGWLYLTQSQLSRIEGGPPVQDLDRCIQWAHKLKIPANLLWFTLPEEEIGNAHGQHIISASTADGYPDAEMNELLRRTFLKRGITAVTLPAIGLDELKHIVSALDDARRYSDQEIVGYFRTQLADCAAKDGDYGPKKNIPITLGLIGAIEQMARDSKPAVRRTLLQLAAQAAEFAGWLYRDIAMTEMAHYWRDRAMEFAQAAGDYPMQGYVLLKKSQAAWDERDSLLMLTLAEATKDGPWCLPLRVKAEALQQEARGYAMLNGDLAAIELKLAEARELLIEDHETQGIAAHYDEALFSLQCAICYSEAQQPARALELYDEWLSPRAFSRRDYGYFLSLKGAALANAQAPDQAAGAGLDALALAKESSSARTHREVLRLVELLRPWQSRTQVRKLVSALLT</sequence>
<dbReference type="EMBL" id="QMEY01000001">
    <property type="protein sequence ID" value="RBQ21175.1"/>
    <property type="molecule type" value="Genomic_DNA"/>
</dbReference>
<evidence type="ECO:0000313" key="1">
    <source>
        <dbReference type="EMBL" id="RBQ21175.1"/>
    </source>
</evidence>
<comment type="caution">
    <text evidence="1">The sequence shown here is derived from an EMBL/GenBank/DDBJ whole genome shotgun (WGS) entry which is preliminary data.</text>
</comment>
<accession>A0A366M4R4</accession>
<reference evidence="1 2" key="1">
    <citation type="submission" date="2018-06" db="EMBL/GenBank/DDBJ databases">
        <title>Sphaerisporangium craniellae sp. nov., isolated from a marine sponge in the South China Sea.</title>
        <authorList>
            <person name="Li L."/>
        </authorList>
    </citation>
    <scope>NUCLEOTIDE SEQUENCE [LARGE SCALE GENOMIC DNA]</scope>
    <source>
        <strain evidence="1 2">LHW63015</strain>
    </source>
</reference>
<gene>
    <name evidence="1" type="ORF">DP939_00065</name>
</gene>
<proteinExistence type="predicted"/>
<dbReference type="Proteomes" id="UP000253303">
    <property type="component" value="Unassembled WGS sequence"/>
</dbReference>
<name>A0A366M4R4_9ACTN</name>
<dbReference type="OrthoDB" id="3698213at2"/>